<dbReference type="FunFam" id="1.10.3470.10:FF:000001">
    <property type="entry name" value="Vitamin B12 ABC transporter permease BtuC"/>
    <property type="match status" value="1"/>
</dbReference>
<dbReference type="STRING" id="766136.BHF68_10960"/>
<organism evidence="9 10">
    <name type="scientific">Desulfuribacillus alkaliarsenatis</name>
    <dbReference type="NCBI Taxonomy" id="766136"/>
    <lineage>
        <taxon>Bacteria</taxon>
        <taxon>Bacillati</taxon>
        <taxon>Bacillota</taxon>
        <taxon>Desulfuribacillia</taxon>
        <taxon>Desulfuribacillales</taxon>
        <taxon>Desulfuribacillaceae</taxon>
        <taxon>Desulfuribacillus</taxon>
    </lineage>
</organism>
<dbReference type="Proteomes" id="UP000094296">
    <property type="component" value="Unassembled WGS sequence"/>
</dbReference>
<feature type="transmembrane region" description="Helical" evidence="8">
    <location>
        <begin position="249"/>
        <end position="278"/>
    </location>
</feature>
<reference evidence="9 10" key="1">
    <citation type="submission" date="2016-09" db="EMBL/GenBank/DDBJ databases">
        <title>Draft genome sequence for the type strain of Desulfuribacillus alkaliarsenatis AHT28, an obligately anaerobic, sulfidogenic bacterium isolated from Russian soda lake sediments.</title>
        <authorList>
            <person name="Abin C.A."/>
            <person name="Hollibaugh J.T."/>
        </authorList>
    </citation>
    <scope>NUCLEOTIDE SEQUENCE [LARGE SCALE GENOMIC DNA]</scope>
    <source>
        <strain evidence="9 10">AHT28</strain>
    </source>
</reference>
<dbReference type="EMBL" id="MIJE01000034">
    <property type="protein sequence ID" value="OEF95903.1"/>
    <property type="molecule type" value="Genomic_DNA"/>
</dbReference>
<feature type="transmembrane region" description="Helical" evidence="8">
    <location>
        <begin position="105"/>
        <end position="122"/>
    </location>
</feature>
<evidence type="ECO:0000256" key="1">
    <source>
        <dbReference type="ARBA" id="ARBA00004651"/>
    </source>
</evidence>
<dbReference type="Pfam" id="PF01032">
    <property type="entry name" value="FecCD"/>
    <property type="match status" value="1"/>
</dbReference>
<sequence>MNQKQYLSSKKSNSKLFVVVGIVVIAIFVLSLTLGRYSIPAGEAIRLFIQGLFRPGSLDFNDPTVSVFFYIRLPRIVVALLVGAALAVAGAIFQGMFRNPLVSPDILGVSSGCSFGAALGILMPFATIYSISISSFVFGTLAMGAAYAISKASKGEPIIMLILAGMVVSAFFTAALSFLQYVADPYNELPAIIFWIMGGFFRITWDIAIILAITIIPCLIIAWLLAWKLDLLSLGDDEAQSLGLNVKLLRFVLIIVATFMVAASVSAAGTIAWVGLVIPHIARMLTSSEHTMSVPMSMFVGGGFVLLMDTVARNLTTAEIPISILTAALGAPFFAYLLISRSHKAWNR</sequence>
<protein>
    <submittedName>
        <fullName evidence="9">Iron ABC transporter permease</fullName>
    </submittedName>
</protein>
<feature type="transmembrane region" description="Helical" evidence="8">
    <location>
        <begin position="16"/>
        <end position="39"/>
    </location>
</feature>
<accession>A0A1E5FZA3</accession>
<evidence type="ECO:0000256" key="7">
    <source>
        <dbReference type="ARBA" id="ARBA00023136"/>
    </source>
</evidence>
<evidence type="ECO:0000256" key="2">
    <source>
        <dbReference type="ARBA" id="ARBA00007935"/>
    </source>
</evidence>
<dbReference type="RefSeq" id="WP_069644176.1">
    <property type="nucleotide sequence ID" value="NZ_MIJE01000034.1"/>
</dbReference>
<feature type="transmembrane region" description="Helical" evidence="8">
    <location>
        <begin position="320"/>
        <end position="339"/>
    </location>
</feature>
<evidence type="ECO:0000256" key="4">
    <source>
        <dbReference type="ARBA" id="ARBA00022475"/>
    </source>
</evidence>
<feature type="transmembrane region" description="Helical" evidence="8">
    <location>
        <begin position="161"/>
        <end position="183"/>
    </location>
</feature>
<dbReference type="AlphaFoldDB" id="A0A1E5FZA3"/>
<comment type="caution">
    <text evidence="9">The sequence shown here is derived from an EMBL/GenBank/DDBJ whole genome shotgun (WGS) entry which is preliminary data.</text>
</comment>
<dbReference type="SUPFAM" id="SSF81345">
    <property type="entry name" value="ABC transporter involved in vitamin B12 uptake, BtuC"/>
    <property type="match status" value="1"/>
</dbReference>
<dbReference type="GO" id="GO:0022857">
    <property type="term" value="F:transmembrane transporter activity"/>
    <property type="evidence" value="ECO:0007669"/>
    <property type="project" value="InterPro"/>
</dbReference>
<dbReference type="InterPro" id="IPR037294">
    <property type="entry name" value="ABC_BtuC-like"/>
</dbReference>
<keyword evidence="5 8" id="KW-0812">Transmembrane</keyword>
<keyword evidence="6 8" id="KW-1133">Transmembrane helix</keyword>
<dbReference type="InterPro" id="IPR000522">
    <property type="entry name" value="ABC_transptr_permease_BtuC"/>
</dbReference>
<evidence type="ECO:0000313" key="10">
    <source>
        <dbReference type="Proteomes" id="UP000094296"/>
    </source>
</evidence>
<keyword evidence="3" id="KW-0813">Transport</keyword>
<keyword evidence="10" id="KW-1185">Reference proteome</keyword>
<feature type="transmembrane region" description="Helical" evidence="8">
    <location>
        <begin position="210"/>
        <end position="229"/>
    </location>
</feature>
<keyword evidence="4" id="KW-1003">Cell membrane</keyword>
<proteinExistence type="inferred from homology"/>
<evidence type="ECO:0000256" key="5">
    <source>
        <dbReference type="ARBA" id="ARBA00022692"/>
    </source>
</evidence>
<gene>
    <name evidence="9" type="ORF">BHF68_10960</name>
</gene>
<evidence type="ECO:0000256" key="6">
    <source>
        <dbReference type="ARBA" id="ARBA00022989"/>
    </source>
</evidence>
<dbReference type="CDD" id="cd06550">
    <property type="entry name" value="TM_ABC_iron-siderophores_like"/>
    <property type="match status" value="1"/>
</dbReference>
<dbReference type="GO" id="GO:0005886">
    <property type="term" value="C:plasma membrane"/>
    <property type="evidence" value="ECO:0007669"/>
    <property type="project" value="UniProtKB-SubCell"/>
</dbReference>
<dbReference type="Gene3D" id="1.10.3470.10">
    <property type="entry name" value="ABC transporter involved in vitamin B12 uptake, BtuC"/>
    <property type="match status" value="1"/>
</dbReference>
<dbReference type="PANTHER" id="PTHR30472:SF70">
    <property type="entry name" value="MOLYBDATE IMPORT SYSTEM PERMEASE PROTEIN MOLB"/>
    <property type="match status" value="1"/>
</dbReference>
<dbReference type="GO" id="GO:0033214">
    <property type="term" value="P:siderophore-iron import into cell"/>
    <property type="evidence" value="ECO:0007669"/>
    <property type="project" value="TreeGrafter"/>
</dbReference>
<dbReference type="PANTHER" id="PTHR30472">
    <property type="entry name" value="FERRIC ENTEROBACTIN TRANSPORT SYSTEM PERMEASE PROTEIN"/>
    <property type="match status" value="1"/>
</dbReference>
<evidence type="ECO:0000256" key="3">
    <source>
        <dbReference type="ARBA" id="ARBA00022448"/>
    </source>
</evidence>
<feature type="transmembrane region" description="Helical" evidence="8">
    <location>
        <begin position="128"/>
        <end position="149"/>
    </location>
</feature>
<feature type="transmembrane region" description="Helical" evidence="8">
    <location>
        <begin position="73"/>
        <end position="93"/>
    </location>
</feature>
<feature type="transmembrane region" description="Helical" evidence="8">
    <location>
        <begin position="290"/>
        <end position="308"/>
    </location>
</feature>
<keyword evidence="7 8" id="KW-0472">Membrane</keyword>
<evidence type="ECO:0000313" key="9">
    <source>
        <dbReference type="EMBL" id="OEF95903.1"/>
    </source>
</evidence>
<name>A0A1E5FZA3_9FIRM</name>
<comment type="subcellular location">
    <subcellularLocation>
        <location evidence="1">Cell membrane</location>
        <topology evidence="1">Multi-pass membrane protein</topology>
    </subcellularLocation>
</comment>
<evidence type="ECO:0000256" key="8">
    <source>
        <dbReference type="SAM" id="Phobius"/>
    </source>
</evidence>
<comment type="similarity">
    <text evidence="2">Belongs to the binding-protein-dependent transport system permease family. FecCD subfamily.</text>
</comment>